<accession>X1DG84</accession>
<dbReference type="EMBL" id="BART01034746">
    <property type="protein sequence ID" value="GAH07320.1"/>
    <property type="molecule type" value="Genomic_DNA"/>
</dbReference>
<dbReference type="AlphaFoldDB" id="X1DG84"/>
<organism evidence="2">
    <name type="scientific">marine sediment metagenome</name>
    <dbReference type="NCBI Taxonomy" id="412755"/>
    <lineage>
        <taxon>unclassified sequences</taxon>
        <taxon>metagenomes</taxon>
        <taxon>ecological metagenomes</taxon>
    </lineage>
</organism>
<sequence>LEYDSIEEINVMGVGAPAEYGGYSGAIVNTVAKSGGNVYHGMFTFFLRSPSFHSNNWGDYPDLERKRWPETYEGNFNLGGPIIKDKLWFFTSARYGYFKDHIEDFDGLTESGNSTSFTSRKVVSENIKRLLELK</sequence>
<reference evidence="2" key="1">
    <citation type="journal article" date="2014" name="Front. Microbiol.">
        <title>High frequency of phylogenetically diverse reductive dehalogenase-homologous genes in deep subseafloor sedimentary metagenomes.</title>
        <authorList>
            <person name="Kawai M."/>
            <person name="Futagami T."/>
            <person name="Toyoda A."/>
            <person name="Takaki Y."/>
            <person name="Nishi S."/>
            <person name="Hori S."/>
            <person name="Arai W."/>
            <person name="Tsubouchi T."/>
            <person name="Morono Y."/>
            <person name="Uchiyama I."/>
            <person name="Ito T."/>
            <person name="Fujiyama A."/>
            <person name="Inagaki F."/>
            <person name="Takami H."/>
        </authorList>
    </citation>
    <scope>NUCLEOTIDE SEQUENCE</scope>
    <source>
        <strain evidence="2">Expedition CK06-06</strain>
    </source>
</reference>
<evidence type="ECO:0000259" key="1">
    <source>
        <dbReference type="Pfam" id="PF25183"/>
    </source>
</evidence>
<protein>
    <recommendedName>
        <fullName evidence="1">TonB-dependent transporter Oar-like beta-barrel domain-containing protein</fullName>
    </recommendedName>
</protein>
<dbReference type="InterPro" id="IPR057601">
    <property type="entry name" value="Oar-like_b-barrel"/>
</dbReference>
<gene>
    <name evidence="2" type="ORF">S01H4_59286</name>
</gene>
<proteinExistence type="predicted"/>
<name>X1DG84_9ZZZZ</name>
<feature type="domain" description="TonB-dependent transporter Oar-like beta-barrel" evidence="1">
    <location>
        <begin position="31"/>
        <end position="93"/>
    </location>
</feature>
<dbReference type="Pfam" id="PF25183">
    <property type="entry name" value="OMP_b-brl_4"/>
    <property type="match status" value="1"/>
</dbReference>
<evidence type="ECO:0000313" key="2">
    <source>
        <dbReference type="EMBL" id="GAH07320.1"/>
    </source>
</evidence>
<feature type="non-terminal residue" evidence="2">
    <location>
        <position position="1"/>
    </location>
</feature>
<comment type="caution">
    <text evidence="2">The sequence shown here is derived from an EMBL/GenBank/DDBJ whole genome shotgun (WGS) entry which is preliminary data.</text>
</comment>
<dbReference type="SUPFAM" id="SSF56935">
    <property type="entry name" value="Porins"/>
    <property type="match status" value="1"/>
</dbReference>